<dbReference type="AlphaFoldDB" id="A0A9X1Z0I0"/>
<comment type="caution">
    <text evidence="11">The sequence shown here is derived from an EMBL/GenBank/DDBJ whole genome shotgun (WGS) entry which is preliminary data.</text>
</comment>
<accession>A0A9X1Z0I0</accession>
<dbReference type="GO" id="GO:0015667">
    <property type="term" value="F:site-specific DNA-methyltransferase (cytosine-N4-specific) activity"/>
    <property type="evidence" value="ECO:0007669"/>
    <property type="project" value="UniProtKB-EC"/>
</dbReference>
<evidence type="ECO:0000259" key="10">
    <source>
        <dbReference type="Pfam" id="PF01555"/>
    </source>
</evidence>
<dbReference type="InterPro" id="IPR002941">
    <property type="entry name" value="DNA_methylase_N4/N6"/>
</dbReference>
<evidence type="ECO:0000256" key="9">
    <source>
        <dbReference type="SAM" id="MobiDB-lite"/>
    </source>
</evidence>
<dbReference type="RefSeq" id="WP_268266833.1">
    <property type="nucleotide sequence ID" value="NZ_JALQCW010000086.1"/>
</dbReference>
<evidence type="ECO:0000256" key="2">
    <source>
        <dbReference type="ARBA" id="ARBA00022603"/>
    </source>
</evidence>
<evidence type="ECO:0000256" key="6">
    <source>
        <dbReference type="ARBA" id="ARBA00023125"/>
    </source>
</evidence>
<evidence type="ECO:0000256" key="3">
    <source>
        <dbReference type="ARBA" id="ARBA00022679"/>
    </source>
</evidence>
<reference evidence="11 12" key="2">
    <citation type="journal article" date="2023" name="Plant Pathol.">
        <title>Dismantling and reorganizing Pseudomonas marginalis sensu#lato.</title>
        <authorList>
            <person name="Sawada H."/>
            <person name="Fujikawa T."/>
            <person name="Satou M."/>
        </authorList>
    </citation>
    <scope>NUCLEOTIDE SEQUENCE [LARGE SCALE GENOMIC DNA]</scope>
    <source>
        <strain evidence="11 12">MAFF 302030</strain>
    </source>
</reference>
<reference evidence="11 12" key="1">
    <citation type="journal article" date="2022" name="Int. J. Syst. Evol. Microbiol.">
        <title>Pseudomonas aegrilactucae sp. nov. and Pseudomonas morbosilactucae sp. nov., pathogens causing bacterial rot of lettuce in Japan.</title>
        <authorList>
            <person name="Sawada H."/>
            <person name="Fujikawa T."/>
            <person name="Satou M."/>
        </authorList>
    </citation>
    <scope>NUCLEOTIDE SEQUENCE [LARGE SCALE GENOMIC DNA]</scope>
    <source>
        <strain evidence="11 12">MAFF 302030</strain>
    </source>
</reference>
<feature type="domain" description="DNA methylase N-4/N-6" evidence="10">
    <location>
        <begin position="23"/>
        <end position="338"/>
    </location>
</feature>
<protein>
    <recommendedName>
        <fullName evidence="8">Methyltransferase</fullName>
        <ecNumber evidence="8">2.1.1.-</ecNumber>
    </recommendedName>
</protein>
<dbReference type="GO" id="GO:0008170">
    <property type="term" value="F:N-methyltransferase activity"/>
    <property type="evidence" value="ECO:0007669"/>
    <property type="project" value="InterPro"/>
</dbReference>
<dbReference type="Gene3D" id="3.40.50.150">
    <property type="entry name" value="Vaccinia Virus protein VP39"/>
    <property type="match status" value="1"/>
</dbReference>
<dbReference type="Proteomes" id="UP001155059">
    <property type="component" value="Unassembled WGS sequence"/>
</dbReference>
<evidence type="ECO:0000256" key="8">
    <source>
        <dbReference type="RuleBase" id="RU362026"/>
    </source>
</evidence>
<sequence>MKQHQVLVGDCIDMMRTLPDKSVQMCVTSPPYFGLRDYGVAGQIGLEETPAEFIARLVEVFREVRRVLRDDGTAWVNMGDTYASIAGGYAPGGSAGKHDMVSQATRGAVLRGKRKAPPTGLKQKDLMGIPWRLAFALQDDGWYLRQDIIWHKPNPMPESTRDRCTKSHEYLFLLSKSPRYYYDQDAIKEPVAPSTITRMSQDLEQQRGSDRVPGKSNGPMKAVRGKRDSFKRDDSKREQPIPGQSLGTHRPGREESAWPLDTRNKRSVWTVPTQGFKGAHFATFPPDLIRPCILAGAPRGGIVLDPFGGAGTTAVVAMQEGRKSILCELNPEYASMAEQRIEAAWLDGAAQMDVFHDCAYSKQAHGATPATISTI</sequence>
<evidence type="ECO:0000313" key="11">
    <source>
        <dbReference type="EMBL" id="MCK9801421.1"/>
    </source>
</evidence>
<keyword evidence="4" id="KW-0949">S-adenosyl-L-methionine</keyword>
<dbReference type="PROSITE" id="PS00093">
    <property type="entry name" value="N4_MTASE"/>
    <property type="match status" value="1"/>
</dbReference>
<keyword evidence="2" id="KW-0489">Methyltransferase</keyword>
<dbReference type="GO" id="GO:0009307">
    <property type="term" value="P:DNA restriction-modification system"/>
    <property type="evidence" value="ECO:0007669"/>
    <property type="project" value="UniProtKB-KW"/>
</dbReference>
<gene>
    <name evidence="11" type="ORF">M1B34_28070</name>
</gene>
<dbReference type="EMBL" id="JALQCW010000086">
    <property type="protein sequence ID" value="MCK9801421.1"/>
    <property type="molecule type" value="Genomic_DNA"/>
</dbReference>
<evidence type="ECO:0000256" key="1">
    <source>
        <dbReference type="ARBA" id="ARBA00010203"/>
    </source>
</evidence>
<dbReference type="GO" id="GO:0032259">
    <property type="term" value="P:methylation"/>
    <property type="evidence" value="ECO:0007669"/>
    <property type="project" value="UniProtKB-KW"/>
</dbReference>
<feature type="region of interest" description="Disordered" evidence="9">
    <location>
        <begin position="201"/>
        <end position="261"/>
    </location>
</feature>
<dbReference type="GO" id="GO:0003677">
    <property type="term" value="F:DNA binding"/>
    <property type="evidence" value="ECO:0007669"/>
    <property type="project" value="UniProtKB-KW"/>
</dbReference>
<name>A0A9X1Z0I0_9PSED</name>
<comment type="similarity">
    <text evidence="1">Belongs to the N(4)/N(6)-methyltransferase family. N(4) subfamily.</text>
</comment>
<evidence type="ECO:0000256" key="5">
    <source>
        <dbReference type="ARBA" id="ARBA00022747"/>
    </source>
</evidence>
<organism evidence="11 12">
    <name type="scientific">Pseudomonas morbosilactucae</name>
    <dbReference type="NCBI Taxonomy" id="2938197"/>
    <lineage>
        <taxon>Bacteria</taxon>
        <taxon>Pseudomonadati</taxon>
        <taxon>Pseudomonadota</taxon>
        <taxon>Gammaproteobacteria</taxon>
        <taxon>Pseudomonadales</taxon>
        <taxon>Pseudomonadaceae</taxon>
        <taxon>Pseudomonas</taxon>
    </lineage>
</organism>
<dbReference type="PRINTS" id="PR00508">
    <property type="entry name" value="S21N4MTFRASE"/>
</dbReference>
<keyword evidence="3" id="KW-0808">Transferase</keyword>
<feature type="compositionally biased region" description="Basic and acidic residues" evidence="9">
    <location>
        <begin position="204"/>
        <end position="213"/>
    </location>
</feature>
<dbReference type="InterPro" id="IPR001091">
    <property type="entry name" value="RM_Methyltransferase"/>
</dbReference>
<proteinExistence type="inferred from homology"/>
<comment type="catalytic activity">
    <reaction evidence="7">
        <text>a 2'-deoxycytidine in DNA + S-adenosyl-L-methionine = an N(4)-methyl-2'-deoxycytidine in DNA + S-adenosyl-L-homocysteine + H(+)</text>
        <dbReference type="Rhea" id="RHEA:16857"/>
        <dbReference type="Rhea" id="RHEA-COMP:11369"/>
        <dbReference type="Rhea" id="RHEA-COMP:13674"/>
        <dbReference type="ChEBI" id="CHEBI:15378"/>
        <dbReference type="ChEBI" id="CHEBI:57856"/>
        <dbReference type="ChEBI" id="CHEBI:59789"/>
        <dbReference type="ChEBI" id="CHEBI:85452"/>
        <dbReference type="ChEBI" id="CHEBI:137933"/>
        <dbReference type="EC" id="2.1.1.113"/>
    </reaction>
</comment>
<evidence type="ECO:0000256" key="4">
    <source>
        <dbReference type="ARBA" id="ARBA00022691"/>
    </source>
</evidence>
<keyword evidence="6" id="KW-0238">DNA-binding</keyword>
<dbReference type="InterPro" id="IPR029063">
    <property type="entry name" value="SAM-dependent_MTases_sf"/>
</dbReference>
<evidence type="ECO:0000313" key="12">
    <source>
        <dbReference type="Proteomes" id="UP001155059"/>
    </source>
</evidence>
<evidence type="ECO:0000256" key="7">
    <source>
        <dbReference type="ARBA" id="ARBA00049120"/>
    </source>
</evidence>
<feature type="compositionally biased region" description="Basic and acidic residues" evidence="9">
    <location>
        <begin position="225"/>
        <end position="239"/>
    </location>
</feature>
<dbReference type="EC" id="2.1.1.-" evidence="8"/>
<dbReference type="Pfam" id="PF01555">
    <property type="entry name" value="N6_N4_Mtase"/>
    <property type="match status" value="1"/>
</dbReference>
<keyword evidence="5" id="KW-0680">Restriction system</keyword>
<dbReference type="InterPro" id="IPR017985">
    <property type="entry name" value="MeTrfase_CN4_CS"/>
</dbReference>
<dbReference type="SUPFAM" id="SSF53335">
    <property type="entry name" value="S-adenosyl-L-methionine-dependent methyltransferases"/>
    <property type="match status" value="1"/>
</dbReference>